<organism evidence="2 3">
    <name type="scientific">Methylorubrum zatmanii</name>
    <dbReference type="NCBI Taxonomy" id="29429"/>
    <lineage>
        <taxon>Bacteria</taxon>
        <taxon>Pseudomonadati</taxon>
        <taxon>Pseudomonadota</taxon>
        <taxon>Alphaproteobacteria</taxon>
        <taxon>Hyphomicrobiales</taxon>
        <taxon>Methylobacteriaceae</taxon>
        <taxon>Methylorubrum</taxon>
    </lineage>
</organism>
<reference evidence="3" key="1">
    <citation type="journal article" date="2019" name="Int. J. Syst. Evol. Microbiol.">
        <title>The Global Catalogue of Microorganisms (GCM) 10K type strain sequencing project: providing services to taxonomists for standard genome sequencing and annotation.</title>
        <authorList>
            <consortium name="The Broad Institute Genomics Platform"/>
            <consortium name="The Broad Institute Genome Sequencing Center for Infectious Disease"/>
            <person name="Wu L."/>
            <person name="Ma J."/>
        </authorList>
    </citation>
    <scope>NUCLEOTIDE SEQUENCE [LARGE SCALE GENOMIC DNA]</scope>
    <source>
        <strain evidence="3">CCUG 36916</strain>
    </source>
</reference>
<accession>A0ABW1WL96</accession>
<dbReference type="InterPro" id="IPR025337">
    <property type="entry name" value="Questin_oxidase-like"/>
</dbReference>
<dbReference type="Proteomes" id="UP001596237">
    <property type="component" value="Unassembled WGS sequence"/>
</dbReference>
<proteinExistence type="predicted"/>
<keyword evidence="3" id="KW-1185">Reference proteome</keyword>
<dbReference type="Pfam" id="PF14027">
    <property type="entry name" value="Questin_oxidase"/>
    <property type="match status" value="1"/>
</dbReference>
<name>A0ABW1WL96_9HYPH</name>
<keyword evidence="1" id="KW-0560">Oxidoreductase</keyword>
<dbReference type="EMBL" id="JBHSTT010000023">
    <property type="protein sequence ID" value="MFC6388974.1"/>
    <property type="molecule type" value="Genomic_DNA"/>
</dbReference>
<gene>
    <name evidence="2" type="ORF">ACFQDP_06430</name>
</gene>
<sequence>MPGFGSEFERTFANHAPMVLAALREIGGTDTQLRRFFDHYRDAKRLTPFGSPHARLDAGNWTTALGRREREPDLRLYFAAEVARLGIDGALRCHLPVLAPGIAASAFHALMRTAYGVFRTSETDVAIALAYWAATYLPLPPSTGAPPITADPAEVLRRVASIEALHHLPLHELLWQNIRDAAAVPDFAPVVDWLEVGPDTMAAMAATGLVLFAATQHFAALHVVTGLHWIRLLAPHCNAPVLQLMLRVFWQSVAALSGELGFPSLPDPDTVERWRRLPVPDWPEIRAAAAASFDEHDISLVFSAGAEMAVYGDPLYRVAAARRVGLIGDYAR</sequence>
<protein>
    <submittedName>
        <fullName evidence="2">Questin oxidase family protein</fullName>
    </submittedName>
</protein>
<dbReference type="PANTHER" id="PTHR35870">
    <property type="entry name" value="PROTEIN, PUTATIVE (AFU_ORTHOLOGUE AFUA_5G03330)-RELATED"/>
    <property type="match status" value="1"/>
</dbReference>
<dbReference type="RefSeq" id="WP_192284733.1">
    <property type="nucleotide sequence ID" value="NZ_JBHSTT010000023.1"/>
</dbReference>
<evidence type="ECO:0000313" key="2">
    <source>
        <dbReference type="EMBL" id="MFC6388974.1"/>
    </source>
</evidence>
<evidence type="ECO:0000256" key="1">
    <source>
        <dbReference type="ARBA" id="ARBA00023002"/>
    </source>
</evidence>
<evidence type="ECO:0000313" key="3">
    <source>
        <dbReference type="Proteomes" id="UP001596237"/>
    </source>
</evidence>
<dbReference type="PANTHER" id="PTHR35870:SF1">
    <property type="entry name" value="PROTEIN, PUTATIVE (AFU_ORTHOLOGUE AFUA_5G03330)-RELATED"/>
    <property type="match status" value="1"/>
</dbReference>
<comment type="caution">
    <text evidence="2">The sequence shown here is derived from an EMBL/GenBank/DDBJ whole genome shotgun (WGS) entry which is preliminary data.</text>
</comment>